<dbReference type="GO" id="GO:0005198">
    <property type="term" value="F:structural molecule activity"/>
    <property type="evidence" value="ECO:0007669"/>
    <property type="project" value="InterPro"/>
</dbReference>
<sequence>AASMVLPPCSYNRQLAGFTTATVGWVLVTTSMGLVEWRVWHTENSPLFPSSVVCVGMWKMCIYQHVSNTNRVALCQPYTYRDTYLPLDIRISQNLLLVASILGLLGRASVIFALRNLYIRTLQKNAAFGPFVASGILNIAAGVCVSITVVWNYQSVGREEGIAFPPSLSIPFKPETQELGGAVLVACLGGIMMLLSGLVFISYKHPIFHQVHPRTSGI</sequence>
<comment type="similarity">
    <text evidence="3">Belongs to the claudin family.</text>
</comment>
<dbReference type="Proteomes" id="UP000475037">
    <property type="component" value="Unassembled WGS sequence"/>
</dbReference>
<feature type="non-terminal residue" evidence="11">
    <location>
        <position position="218"/>
    </location>
</feature>
<organism evidence="11 12">
    <name type="scientific">Crocuta crocuta</name>
    <name type="common">Spotted hyena</name>
    <dbReference type="NCBI Taxonomy" id="9678"/>
    <lineage>
        <taxon>Eukaryota</taxon>
        <taxon>Metazoa</taxon>
        <taxon>Chordata</taxon>
        <taxon>Craniata</taxon>
        <taxon>Vertebrata</taxon>
        <taxon>Euteleostomi</taxon>
        <taxon>Mammalia</taxon>
        <taxon>Eutheria</taxon>
        <taxon>Laurasiatheria</taxon>
        <taxon>Carnivora</taxon>
        <taxon>Feliformia</taxon>
        <taxon>Hyaenidae</taxon>
        <taxon>Crocuta</taxon>
    </lineage>
</organism>
<keyword evidence="8 10" id="KW-1133">Transmembrane helix</keyword>
<comment type="caution">
    <text evidence="11">The sequence shown here is derived from an EMBL/GenBank/DDBJ whole genome shotgun (WGS) entry which is preliminary data.</text>
</comment>
<reference evidence="11 12" key="1">
    <citation type="submission" date="2019-11" db="EMBL/GenBank/DDBJ databases">
        <authorList>
            <person name="Yang C."/>
            <person name="Li F."/>
        </authorList>
    </citation>
    <scope>NUCLEOTIDE SEQUENCE [LARGE SCALE GENOMIC DNA]</scope>
    <source>
        <strain evidence="11">KB4526</strain>
        <tissue evidence="11">Muscle</tissue>
    </source>
</reference>
<dbReference type="GO" id="GO:0005886">
    <property type="term" value="C:plasma membrane"/>
    <property type="evidence" value="ECO:0007669"/>
    <property type="project" value="UniProtKB-SubCell"/>
</dbReference>
<feature type="transmembrane region" description="Helical" evidence="10">
    <location>
        <begin position="95"/>
        <end position="114"/>
    </location>
</feature>
<keyword evidence="12" id="KW-1185">Reference proteome</keyword>
<dbReference type="InterPro" id="IPR004031">
    <property type="entry name" value="PMP22/EMP/MP20/Claudin"/>
</dbReference>
<evidence type="ECO:0000256" key="7">
    <source>
        <dbReference type="ARBA" id="ARBA00022949"/>
    </source>
</evidence>
<dbReference type="EMBL" id="VOAJ01002644">
    <property type="protein sequence ID" value="KAF0881765.1"/>
    <property type="molecule type" value="Genomic_DNA"/>
</dbReference>
<dbReference type="Pfam" id="PF13903">
    <property type="entry name" value="Claudin_2"/>
    <property type="match status" value="1"/>
</dbReference>
<keyword evidence="7" id="KW-0965">Cell junction</keyword>
<evidence type="ECO:0000256" key="1">
    <source>
        <dbReference type="ARBA" id="ARBA00004435"/>
    </source>
</evidence>
<keyword evidence="5" id="KW-1003">Cell membrane</keyword>
<evidence type="ECO:0000256" key="6">
    <source>
        <dbReference type="ARBA" id="ARBA00022692"/>
    </source>
</evidence>
<keyword evidence="9 10" id="KW-0472">Membrane</keyword>
<gene>
    <name evidence="11" type="primary">Cldn34</name>
    <name evidence="11" type="ORF">FOF47_R01543</name>
</gene>
<evidence type="ECO:0000256" key="10">
    <source>
        <dbReference type="SAM" id="Phobius"/>
    </source>
</evidence>
<keyword evidence="4" id="KW-0796">Tight junction</keyword>
<evidence type="ECO:0000256" key="4">
    <source>
        <dbReference type="ARBA" id="ARBA00022427"/>
    </source>
</evidence>
<evidence type="ECO:0000313" key="12">
    <source>
        <dbReference type="Proteomes" id="UP000475037"/>
    </source>
</evidence>
<feature type="transmembrane region" description="Helical" evidence="10">
    <location>
        <begin position="47"/>
        <end position="66"/>
    </location>
</feature>
<dbReference type="InterPro" id="IPR006187">
    <property type="entry name" value="Claudin"/>
</dbReference>
<feature type="transmembrane region" description="Helical" evidence="10">
    <location>
        <begin position="126"/>
        <end position="151"/>
    </location>
</feature>
<protein>
    <submittedName>
        <fullName evidence="11">CLD34 protein</fullName>
    </submittedName>
</protein>
<evidence type="ECO:0000256" key="5">
    <source>
        <dbReference type="ARBA" id="ARBA00022475"/>
    </source>
</evidence>
<evidence type="ECO:0000256" key="8">
    <source>
        <dbReference type="ARBA" id="ARBA00022989"/>
    </source>
</evidence>
<feature type="non-terminal residue" evidence="11">
    <location>
        <position position="1"/>
    </location>
</feature>
<keyword evidence="6 10" id="KW-0812">Transmembrane</keyword>
<evidence type="ECO:0000256" key="9">
    <source>
        <dbReference type="ARBA" id="ARBA00023136"/>
    </source>
</evidence>
<evidence type="ECO:0000256" key="3">
    <source>
        <dbReference type="ARBA" id="ARBA00008295"/>
    </source>
</evidence>
<dbReference type="PANTHER" id="PTHR12002">
    <property type="entry name" value="CLAUDIN"/>
    <property type="match status" value="1"/>
</dbReference>
<proteinExistence type="inferred from homology"/>
<dbReference type="GO" id="GO:0005923">
    <property type="term" value="C:bicellular tight junction"/>
    <property type="evidence" value="ECO:0007669"/>
    <property type="project" value="UniProtKB-SubCell"/>
</dbReference>
<feature type="transmembrane region" description="Helical" evidence="10">
    <location>
        <begin position="15"/>
        <end position="35"/>
    </location>
</feature>
<dbReference type="AlphaFoldDB" id="A0A6G1B0J2"/>
<accession>A0A6G1B0J2</accession>
<name>A0A6G1B0J2_CROCR</name>
<comment type="subcellular location">
    <subcellularLocation>
        <location evidence="1">Cell junction</location>
        <location evidence="1">Tight junction</location>
    </subcellularLocation>
    <subcellularLocation>
        <location evidence="2">Cell membrane</location>
        <topology evidence="2">Multi-pass membrane protein</topology>
    </subcellularLocation>
</comment>
<dbReference type="PRINTS" id="PR01077">
    <property type="entry name" value="CLAUDIN"/>
</dbReference>
<feature type="transmembrane region" description="Helical" evidence="10">
    <location>
        <begin position="179"/>
        <end position="201"/>
    </location>
</feature>
<evidence type="ECO:0000256" key="2">
    <source>
        <dbReference type="ARBA" id="ARBA00004651"/>
    </source>
</evidence>
<evidence type="ECO:0000313" key="11">
    <source>
        <dbReference type="EMBL" id="KAF0881765.1"/>
    </source>
</evidence>
<dbReference type="Gene3D" id="1.20.140.150">
    <property type="match status" value="1"/>
</dbReference>